<dbReference type="InterPro" id="IPR013749">
    <property type="entry name" value="PM/HMP-P_kinase-1"/>
</dbReference>
<dbReference type="SUPFAM" id="SSF53613">
    <property type="entry name" value="Ribokinase-like"/>
    <property type="match status" value="1"/>
</dbReference>
<feature type="signal peptide" evidence="1">
    <location>
        <begin position="1"/>
        <end position="16"/>
    </location>
</feature>
<evidence type="ECO:0000313" key="5">
    <source>
        <dbReference type="Proteomes" id="UP000823775"/>
    </source>
</evidence>
<feature type="chain" id="PRO_5047528317" evidence="1">
    <location>
        <begin position="17"/>
        <end position="197"/>
    </location>
</feature>
<keyword evidence="1" id="KW-0732">Signal</keyword>
<proteinExistence type="predicted"/>
<protein>
    <submittedName>
        <fullName evidence="4">Uncharacterized protein</fullName>
    </submittedName>
</protein>
<dbReference type="Proteomes" id="UP000823775">
    <property type="component" value="Unassembled WGS sequence"/>
</dbReference>
<feature type="domain" description="Pyridoxamine kinase/Phosphomethylpyrimidine kinase" evidence="3">
    <location>
        <begin position="20"/>
        <end position="67"/>
    </location>
</feature>
<feature type="domain" description="Thiamine phosphate synthase/TenI" evidence="2">
    <location>
        <begin position="104"/>
        <end position="180"/>
    </location>
</feature>
<sequence length="197" mass="21913">MLVLFKFLVQVQSVVQLGKIYKREDFYEFRSSRIMTPNTHGTGCTLASTVAAELAKGSQMLSAVKEGFYGVKELESFGTYQVYYDVVAKSMLKQPCLIVRTLPLEKEVPNIQLREKEVETSDFLEAAKACLKICRAGVPLLINDRIDVALASDADGVHIWQSDMLAHVARALLGPDKIHGKIMQNTRASSASMDRWG</sequence>
<comment type="caution">
    <text evidence="4">The sequence shown here is derived from an EMBL/GenBank/DDBJ whole genome shotgun (WGS) entry which is preliminary data.</text>
</comment>
<evidence type="ECO:0000259" key="3">
    <source>
        <dbReference type="Pfam" id="PF08543"/>
    </source>
</evidence>
<dbReference type="SUPFAM" id="SSF51391">
    <property type="entry name" value="Thiamin phosphate synthase"/>
    <property type="match status" value="1"/>
</dbReference>
<dbReference type="InterPro" id="IPR013785">
    <property type="entry name" value="Aldolase_TIM"/>
</dbReference>
<dbReference type="EMBL" id="JACEIK010001132">
    <property type="protein sequence ID" value="MCD7466353.1"/>
    <property type="molecule type" value="Genomic_DNA"/>
</dbReference>
<dbReference type="InterPro" id="IPR036206">
    <property type="entry name" value="ThiamineP_synth_sf"/>
</dbReference>
<gene>
    <name evidence="4" type="ORF">HAX54_002963</name>
</gene>
<organism evidence="4 5">
    <name type="scientific">Datura stramonium</name>
    <name type="common">Jimsonweed</name>
    <name type="synonym">Common thornapple</name>
    <dbReference type="NCBI Taxonomy" id="4076"/>
    <lineage>
        <taxon>Eukaryota</taxon>
        <taxon>Viridiplantae</taxon>
        <taxon>Streptophyta</taxon>
        <taxon>Embryophyta</taxon>
        <taxon>Tracheophyta</taxon>
        <taxon>Spermatophyta</taxon>
        <taxon>Magnoliopsida</taxon>
        <taxon>eudicotyledons</taxon>
        <taxon>Gunneridae</taxon>
        <taxon>Pentapetalae</taxon>
        <taxon>asterids</taxon>
        <taxon>lamiids</taxon>
        <taxon>Solanales</taxon>
        <taxon>Solanaceae</taxon>
        <taxon>Solanoideae</taxon>
        <taxon>Datureae</taxon>
        <taxon>Datura</taxon>
    </lineage>
</organism>
<dbReference type="Pfam" id="PF02581">
    <property type="entry name" value="TMP-TENI"/>
    <property type="match status" value="1"/>
</dbReference>
<dbReference type="InterPro" id="IPR022998">
    <property type="entry name" value="ThiamineP_synth_TenI"/>
</dbReference>
<evidence type="ECO:0000259" key="2">
    <source>
        <dbReference type="Pfam" id="PF02581"/>
    </source>
</evidence>
<name>A0ABS8T5X2_DATST</name>
<dbReference type="Gene3D" id="3.20.20.70">
    <property type="entry name" value="Aldolase class I"/>
    <property type="match status" value="1"/>
</dbReference>
<evidence type="ECO:0000256" key="1">
    <source>
        <dbReference type="SAM" id="SignalP"/>
    </source>
</evidence>
<dbReference type="InterPro" id="IPR029056">
    <property type="entry name" value="Ribokinase-like"/>
</dbReference>
<dbReference type="CDD" id="cd00564">
    <property type="entry name" value="TMP_TenI"/>
    <property type="match status" value="1"/>
</dbReference>
<evidence type="ECO:0000313" key="4">
    <source>
        <dbReference type="EMBL" id="MCD7466353.1"/>
    </source>
</evidence>
<dbReference type="PANTHER" id="PTHR20858">
    <property type="entry name" value="PHOSPHOMETHYLPYRIMIDINE KINASE"/>
    <property type="match status" value="1"/>
</dbReference>
<reference evidence="4 5" key="1">
    <citation type="journal article" date="2021" name="BMC Genomics">
        <title>Datura genome reveals duplications of psychoactive alkaloid biosynthetic genes and high mutation rate following tissue culture.</title>
        <authorList>
            <person name="Rajewski A."/>
            <person name="Carter-House D."/>
            <person name="Stajich J."/>
            <person name="Litt A."/>
        </authorList>
    </citation>
    <scope>NUCLEOTIDE SEQUENCE [LARGE SCALE GENOMIC DNA]</scope>
    <source>
        <strain evidence="4">AR-01</strain>
    </source>
</reference>
<dbReference type="PANTHER" id="PTHR20858:SF17">
    <property type="entry name" value="HYDROXYMETHYLPYRIMIDINE_PHOSPHOMETHYLPYRIMIDINE KINASE THI20-RELATED"/>
    <property type="match status" value="1"/>
</dbReference>
<keyword evidence="5" id="KW-1185">Reference proteome</keyword>
<accession>A0ABS8T5X2</accession>
<dbReference type="Pfam" id="PF08543">
    <property type="entry name" value="Phos_pyr_kin"/>
    <property type="match status" value="1"/>
</dbReference>
<dbReference type="Gene3D" id="3.40.1190.20">
    <property type="match status" value="1"/>
</dbReference>